<keyword evidence="4" id="KW-0808">Transferase</keyword>
<keyword evidence="4" id="KW-0489">Methyltransferase</keyword>
<gene>
    <name evidence="4" type="ORF">A9A59_1542</name>
</gene>
<comment type="caution">
    <text evidence="4">The sequence shown here is derived from an EMBL/GenBank/DDBJ whole genome shotgun (WGS) entry which is preliminary data.</text>
</comment>
<dbReference type="Pfam" id="PF21782">
    <property type="entry name" value="WHD_PKMT"/>
    <property type="match status" value="1"/>
</dbReference>
<feature type="domain" description="Methyltransferase" evidence="2">
    <location>
        <begin position="41"/>
        <end position="148"/>
    </location>
</feature>
<feature type="domain" description="Methyltransferase regulatory" evidence="1">
    <location>
        <begin position="220"/>
        <end position="301"/>
    </location>
</feature>
<dbReference type="CDD" id="cd02440">
    <property type="entry name" value="AdoMet_MTases"/>
    <property type="match status" value="1"/>
</dbReference>
<sequence length="512" mass="55976">MPVISYDAIPYEGTAVEASHPRRLAAIGRLFGLDTPPVASARILEFGSAIGENLNAIAAGLPGAACIGIDNAPRQVEFARQVAADLGLQDVRFDLRDILEVGPELGTFDYIIAHGVYSWVEAPVRDRLLTLCRELLAPNGIAFVSYNCYPGWFLRQPLRELMVFATRNLDAPPDRLVAHARAMAEIVVRTSLDLEARLPGGPLYARVLARELDFIADRPDDYVAHEHLEPTNTPVFFADFVGHAAAAGLQYLGDAWPLRMALPDLAPGIAREFASLARGHIEREQLLDFVHGRTFRESLLCSEGIQLVRPPRPDALRGLSLRLLGDFIGPGEERFDPALPKLAHPGGILALRDPDLLEAVRYLADRRPAAVPAEELAAAVDPRRFWERTAPKLLRLFFHGGLQLEVEPASPVSRPGPRPRAFAMARHQAAREGTMPVALTHAVHEVPPLPLALLPYLDGTRDHDQLARLIVEELAPAARDDAVRAAGVSFATARVALAAALQWLARHGYLEA</sequence>
<evidence type="ECO:0000259" key="2">
    <source>
        <dbReference type="Pfam" id="PF13847"/>
    </source>
</evidence>
<evidence type="ECO:0000313" key="4">
    <source>
        <dbReference type="EMBL" id="PFG74323.1"/>
    </source>
</evidence>
<dbReference type="PANTHER" id="PTHR43667:SF2">
    <property type="entry name" value="FATTY ACID C-METHYL TRANSFERASE"/>
    <property type="match status" value="1"/>
</dbReference>
<dbReference type="Proteomes" id="UP000223071">
    <property type="component" value="Unassembled WGS sequence"/>
</dbReference>
<protein>
    <submittedName>
        <fullName evidence="4">Methyltransferase family protein</fullName>
    </submittedName>
</protein>
<dbReference type="InterPro" id="IPR048976">
    <property type="entry name" value="WHD_PKMT"/>
</dbReference>
<dbReference type="RefSeq" id="WP_098503716.1">
    <property type="nucleotide sequence ID" value="NZ_PDJQ01000001.1"/>
</dbReference>
<evidence type="ECO:0000259" key="1">
    <source>
        <dbReference type="Pfam" id="PF10119"/>
    </source>
</evidence>
<evidence type="ECO:0000313" key="5">
    <source>
        <dbReference type="Proteomes" id="UP000223071"/>
    </source>
</evidence>
<dbReference type="InterPro" id="IPR018773">
    <property type="entry name" value="MeTrfase_reg_dom_prd"/>
</dbReference>
<dbReference type="EMBL" id="PDJQ01000001">
    <property type="protein sequence ID" value="PFG74323.1"/>
    <property type="molecule type" value="Genomic_DNA"/>
</dbReference>
<name>A0A2A9HG50_TEPT2</name>
<accession>A0A2A9HG50</accession>
<dbReference type="InterPro" id="IPR029063">
    <property type="entry name" value="SAM-dependent_MTases_sf"/>
</dbReference>
<organism evidence="4 5">
    <name type="scientific">Tepidiforma thermophila (strain KCTC 52669 / CGMCC 1.13589 / G233)</name>
    <dbReference type="NCBI Taxonomy" id="2761530"/>
    <lineage>
        <taxon>Bacteria</taxon>
        <taxon>Bacillati</taxon>
        <taxon>Chloroflexota</taxon>
        <taxon>Tepidiformia</taxon>
        <taxon>Tepidiformales</taxon>
        <taxon>Tepidiformaceae</taxon>
        <taxon>Tepidiforma</taxon>
    </lineage>
</organism>
<dbReference type="Pfam" id="PF13847">
    <property type="entry name" value="Methyltransf_31"/>
    <property type="match status" value="1"/>
</dbReference>
<dbReference type="InterPro" id="IPR050723">
    <property type="entry name" value="CFA/CMAS"/>
</dbReference>
<reference evidence="4 5" key="1">
    <citation type="submission" date="2017-09" db="EMBL/GenBank/DDBJ databases">
        <title>Sequencing the genomes of two abundant thermophiles in Great Basin hot springs: Thermocrinis jamiesonii and novel Chloroflexi Thermoflexus hugenholtzii.</title>
        <authorList>
            <person name="Hedlund B."/>
        </authorList>
    </citation>
    <scope>NUCLEOTIDE SEQUENCE [LARGE SCALE GENOMIC DNA]</scope>
    <source>
        <strain evidence="4 5">G233</strain>
    </source>
</reference>
<dbReference type="Gene3D" id="3.40.50.150">
    <property type="entry name" value="Vaccinia Virus protein VP39"/>
    <property type="match status" value="1"/>
</dbReference>
<dbReference type="Pfam" id="PF10119">
    <property type="entry name" value="MethyTransf_Reg"/>
    <property type="match status" value="1"/>
</dbReference>
<dbReference type="SUPFAM" id="SSF53335">
    <property type="entry name" value="S-adenosyl-L-methionine-dependent methyltransferases"/>
    <property type="match status" value="1"/>
</dbReference>
<proteinExistence type="predicted"/>
<evidence type="ECO:0000259" key="3">
    <source>
        <dbReference type="Pfam" id="PF21782"/>
    </source>
</evidence>
<dbReference type="InterPro" id="IPR025714">
    <property type="entry name" value="Methyltranfer_dom"/>
</dbReference>
<dbReference type="AlphaFoldDB" id="A0A2A9HG50"/>
<keyword evidence="5" id="KW-1185">Reference proteome</keyword>
<dbReference type="PANTHER" id="PTHR43667">
    <property type="entry name" value="CYCLOPROPANE-FATTY-ACYL-PHOSPHOLIPID SYNTHASE"/>
    <property type="match status" value="1"/>
</dbReference>
<feature type="domain" description="PKMT C-terminal winged helix" evidence="3">
    <location>
        <begin position="418"/>
        <end position="475"/>
    </location>
</feature>
<dbReference type="GO" id="GO:0008168">
    <property type="term" value="F:methyltransferase activity"/>
    <property type="evidence" value="ECO:0007669"/>
    <property type="project" value="UniProtKB-KW"/>
</dbReference>
<dbReference type="GO" id="GO:0032259">
    <property type="term" value="P:methylation"/>
    <property type="evidence" value="ECO:0007669"/>
    <property type="project" value="UniProtKB-KW"/>
</dbReference>